<dbReference type="EMBL" id="BMEQ01000004">
    <property type="protein sequence ID" value="GGG49988.1"/>
    <property type="molecule type" value="Genomic_DNA"/>
</dbReference>
<evidence type="ECO:0000256" key="2">
    <source>
        <dbReference type="SAM" id="Phobius"/>
    </source>
</evidence>
<comment type="caution">
    <text evidence="3">The sequence shown here is derived from an EMBL/GenBank/DDBJ whole genome shotgun (WGS) entry which is preliminary data.</text>
</comment>
<evidence type="ECO:0000256" key="1">
    <source>
        <dbReference type="SAM" id="MobiDB-lite"/>
    </source>
</evidence>
<keyword evidence="2" id="KW-0472">Membrane</keyword>
<dbReference type="Gene3D" id="3.10.350.10">
    <property type="entry name" value="LysM domain"/>
    <property type="match status" value="1"/>
</dbReference>
<accession>A0A917LQE4</accession>
<organism evidence="3 4">
    <name type="scientific">Kocuria dechangensis</name>
    <dbReference type="NCBI Taxonomy" id="1176249"/>
    <lineage>
        <taxon>Bacteria</taxon>
        <taxon>Bacillati</taxon>
        <taxon>Actinomycetota</taxon>
        <taxon>Actinomycetes</taxon>
        <taxon>Micrococcales</taxon>
        <taxon>Micrococcaceae</taxon>
        <taxon>Kocuria</taxon>
    </lineage>
</organism>
<keyword evidence="2" id="KW-1133">Transmembrane helix</keyword>
<protein>
    <recommendedName>
        <fullName evidence="5">LysM domain-containing protein</fullName>
    </recommendedName>
</protein>
<keyword evidence="2" id="KW-0812">Transmembrane</keyword>
<evidence type="ECO:0000313" key="4">
    <source>
        <dbReference type="Proteomes" id="UP000638848"/>
    </source>
</evidence>
<feature type="compositionally biased region" description="Low complexity" evidence="1">
    <location>
        <begin position="128"/>
        <end position="139"/>
    </location>
</feature>
<proteinExistence type="predicted"/>
<gene>
    <name evidence="3" type="ORF">GCM10011374_10510</name>
</gene>
<dbReference type="Proteomes" id="UP000638848">
    <property type="component" value="Unassembled WGS sequence"/>
</dbReference>
<dbReference type="InterPro" id="IPR018392">
    <property type="entry name" value="LysM"/>
</dbReference>
<keyword evidence="4" id="KW-1185">Reference proteome</keyword>
<feature type="transmembrane region" description="Helical" evidence="2">
    <location>
        <begin position="94"/>
        <end position="114"/>
    </location>
</feature>
<name>A0A917LQE4_9MICC</name>
<feature type="transmembrane region" description="Helical" evidence="2">
    <location>
        <begin position="48"/>
        <end position="74"/>
    </location>
</feature>
<evidence type="ECO:0008006" key="5">
    <source>
        <dbReference type="Google" id="ProtNLM"/>
    </source>
</evidence>
<dbReference type="PROSITE" id="PS51257">
    <property type="entry name" value="PROKAR_LIPOPROTEIN"/>
    <property type="match status" value="1"/>
</dbReference>
<evidence type="ECO:0000313" key="3">
    <source>
        <dbReference type="EMBL" id="GGG49988.1"/>
    </source>
</evidence>
<sequence>MTGRQRPASTATAALWPVLTVPLLGLGLTGCGAVLLRLREPGPATSLGLAAAGFGCAVVLLWCAASALALVAVLAPRRGRRRLGRLCGRLSPALLLRAASAVLGAQLLAAPAAVADGAASPFWSGPDGPVAVGAQDPAVPAGPPAGPPRTGSPDDGWPGTPAAVPGSVPDAVPGTVAAPQPVPGRPPLARRTTDGALTVLRGDTLWALAAEQLGPRATDAQIARAWPAWYELNRHVLPQGPDHLLPGQRLAVPAPPG</sequence>
<dbReference type="AlphaFoldDB" id="A0A917LQE4"/>
<reference evidence="3" key="1">
    <citation type="journal article" date="2014" name="Int. J. Syst. Evol. Microbiol.">
        <title>Complete genome sequence of Corynebacterium casei LMG S-19264T (=DSM 44701T), isolated from a smear-ripened cheese.</title>
        <authorList>
            <consortium name="US DOE Joint Genome Institute (JGI-PGF)"/>
            <person name="Walter F."/>
            <person name="Albersmeier A."/>
            <person name="Kalinowski J."/>
            <person name="Ruckert C."/>
        </authorList>
    </citation>
    <scope>NUCLEOTIDE SEQUENCE</scope>
    <source>
        <strain evidence="3">CGMCC 1.12187</strain>
    </source>
</reference>
<dbReference type="InterPro" id="IPR036779">
    <property type="entry name" value="LysM_dom_sf"/>
</dbReference>
<dbReference type="CDD" id="cd00118">
    <property type="entry name" value="LysM"/>
    <property type="match status" value="1"/>
</dbReference>
<feature type="region of interest" description="Disordered" evidence="1">
    <location>
        <begin position="126"/>
        <end position="172"/>
    </location>
</feature>
<dbReference type="RefSeq" id="WP_188534974.1">
    <property type="nucleotide sequence ID" value="NZ_BMEQ01000004.1"/>
</dbReference>
<reference evidence="3" key="2">
    <citation type="submission" date="2020-09" db="EMBL/GenBank/DDBJ databases">
        <authorList>
            <person name="Sun Q."/>
            <person name="Zhou Y."/>
        </authorList>
    </citation>
    <scope>NUCLEOTIDE SEQUENCE</scope>
    <source>
        <strain evidence="3">CGMCC 1.12187</strain>
    </source>
</reference>
<feature type="transmembrane region" description="Helical" evidence="2">
    <location>
        <begin position="12"/>
        <end position="36"/>
    </location>
</feature>